<dbReference type="InterPro" id="IPR044824">
    <property type="entry name" value="MAIN-like"/>
</dbReference>
<accession>A0A843TBC3</accession>
<proteinExistence type="predicted"/>
<keyword evidence="5" id="KW-1185">Reference proteome</keyword>
<gene>
    <name evidence="4" type="ORF">Taro_001953</name>
</gene>
<evidence type="ECO:0000256" key="1">
    <source>
        <dbReference type="SAM" id="Coils"/>
    </source>
</evidence>
<evidence type="ECO:0000259" key="3">
    <source>
        <dbReference type="Pfam" id="PF10536"/>
    </source>
</evidence>
<evidence type="ECO:0000313" key="4">
    <source>
        <dbReference type="EMBL" id="MQL69622.1"/>
    </source>
</evidence>
<dbReference type="EMBL" id="NMUH01000043">
    <property type="protein sequence ID" value="MQL69622.1"/>
    <property type="molecule type" value="Genomic_DNA"/>
</dbReference>
<dbReference type="AlphaFoldDB" id="A0A843TBC3"/>
<sequence>MRDLLKRHRICRLQKATGPLSLYQDRGRFGSFLQFLTLSVFALQTELRSRLGWAVIRAIYDGLPDFQVRRLEGMGFGPFLRLEELAPDVALIQALKERWDPECHAFLFPWGHMVPTLEDVVRITGLRVDGQAVTGTTYTSYQEPVERLLGLEVRGERSSLVQRTVLQASLGVTSARRQTGEGQAEHMERMTDDARAAMAEEEGEAADRDLWRFLTLVIGKLILGTRGDPVSCRCLPLLEDLSSVGNYAWGAALLAHLFDSLGTSSRVTGVAGFFPLLQVWVYYHLPSLRRGVARRRGAVPLLQRWRFCRDERSLWRQVTLIHDAMDTIPFGHVQWTPYVGEDDATQSWVERGRPYFGRDIWLHCYNTVVPLHHRLVARTLGLHQAVVEFPTRQRLWERPGRSFRGIQQVTDWTVRVREQLDDWEQRGKEVVSEATSDEDYYRAYARRYGAQVYRGTRRPLDPEGRIASLEGVLHSTIQQRDDLQAVVDQLRGELERAQQMVGGASSSREDPGRSVLEGQLAAAMARAEDALTQLREREEELRTALEQTTTLETEMAELHLRPEAAEVARWRQEAEAAARWQQDAEEAVRLRAEAGDLRTQLGEERHRGELLRSEMRGLERALALVGRSRSVTSRSGIPSGSAGHYLTGSSGRRRNEEVERRRRERAPEGSETGPRAMAPPSPRPPEGTGESG</sequence>
<dbReference type="Proteomes" id="UP000652761">
    <property type="component" value="Unassembled WGS sequence"/>
</dbReference>
<evidence type="ECO:0000256" key="2">
    <source>
        <dbReference type="SAM" id="MobiDB-lite"/>
    </source>
</evidence>
<keyword evidence="1" id="KW-0175">Coiled coil</keyword>
<feature type="domain" description="Aminotransferase-like plant mobile" evidence="3">
    <location>
        <begin position="86"/>
        <end position="445"/>
    </location>
</feature>
<dbReference type="InterPro" id="IPR019557">
    <property type="entry name" value="AminoTfrase-like_pln_mobile"/>
</dbReference>
<organism evidence="4 5">
    <name type="scientific">Colocasia esculenta</name>
    <name type="common">Wild taro</name>
    <name type="synonym">Arum esculentum</name>
    <dbReference type="NCBI Taxonomy" id="4460"/>
    <lineage>
        <taxon>Eukaryota</taxon>
        <taxon>Viridiplantae</taxon>
        <taxon>Streptophyta</taxon>
        <taxon>Embryophyta</taxon>
        <taxon>Tracheophyta</taxon>
        <taxon>Spermatophyta</taxon>
        <taxon>Magnoliopsida</taxon>
        <taxon>Liliopsida</taxon>
        <taxon>Araceae</taxon>
        <taxon>Aroideae</taxon>
        <taxon>Colocasieae</taxon>
        <taxon>Colocasia</taxon>
    </lineage>
</organism>
<name>A0A843TBC3_COLES</name>
<comment type="caution">
    <text evidence="4">The sequence shown here is derived from an EMBL/GenBank/DDBJ whole genome shotgun (WGS) entry which is preliminary data.</text>
</comment>
<dbReference type="GO" id="GO:0010073">
    <property type="term" value="P:meristem maintenance"/>
    <property type="evidence" value="ECO:0007669"/>
    <property type="project" value="InterPro"/>
</dbReference>
<protein>
    <recommendedName>
        <fullName evidence="3">Aminotransferase-like plant mobile domain-containing protein</fullName>
    </recommendedName>
</protein>
<dbReference type="Pfam" id="PF10536">
    <property type="entry name" value="PMD"/>
    <property type="match status" value="1"/>
</dbReference>
<dbReference type="PANTHER" id="PTHR46033:SF8">
    <property type="entry name" value="PROTEIN MAINTENANCE OF MERISTEMS-LIKE"/>
    <property type="match status" value="1"/>
</dbReference>
<dbReference type="PANTHER" id="PTHR46033">
    <property type="entry name" value="PROTEIN MAIN-LIKE 2"/>
    <property type="match status" value="1"/>
</dbReference>
<feature type="compositionally biased region" description="Low complexity" evidence="2">
    <location>
        <begin position="626"/>
        <end position="636"/>
    </location>
</feature>
<feature type="coiled-coil region" evidence="1">
    <location>
        <begin position="473"/>
        <end position="554"/>
    </location>
</feature>
<reference evidence="4" key="1">
    <citation type="submission" date="2017-07" db="EMBL/GenBank/DDBJ databases">
        <title>Taro Niue Genome Assembly and Annotation.</title>
        <authorList>
            <person name="Atibalentja N."/>
            <person name="Keating K."/>
            <person name="Fields C.J."/>
        </authorList>
    </citation>
    <scope>NUCLEOTIDE SEQUENCE</scope>
    <source>
        <strain evidence="4">Niue_2</strain>
        <tissue evidence="4">Leaf</tissue>
    </source>
</reference>
<feature type="region of interest" description="Disordered" evidence="2">
    <location>
        <begin position="626"/>
        <end position="692"/>
    </location>
</feature>
<evidence type="ECO:0000313" key="5">
    <source>
        <dbReference type="Proteomes" id="UP000652761"/>
    </source>
</evidence>
<feature type="compositionally biased region" description="Basic and acidic residues" evidence="2">
    <location>
        <begin position="653"/>
        <end position="668"/>
    </location>
</feature>